<keyword evidence="3" id="KW-0812">Transmembrane</keyword>
<name>A0ABU9UMP1_9GAMM</name>
<dbReference type="Proteomes" id="UP001489333">
    <property type="component" value="Unassembled WGS sequence"/>
</dbReference>
<dbReference type="PANTHER" id="PTHR45138:SF9">
    <property type="entry name" value="DIGUANYLATE CYCLASE DGCM-RELATED"/>
    <property type="match status" value="1"/>
</dbReference>
<evidence type="ECO:0000259" key="4">
    <source>
        <dbReference type="PROSITE" id="PS50887"/>
    </source>
</evidence>
<dbReference type="PROSITE" id="PS51257">
    <property type="entry name" value="PROKAR_LIPOPROTEIN"/>
    <property type="match status" value="1"/>
</dbReference>
<protein>
    <recommendedName>
        <fullName evidence="1">diguanylate cyclase</fullName>
        <ecNumber evidence="1">2.7.7.65</ecNumber>
    </recommendedName>
</protein>
<dbReference type="SUPFAM" id="SSF55073">
    <property type="entry name" value="Nucleotide cyclase"/>
    <property type="match status" value="1"/>
</dbReference>
<dbReference type="GO" id="GO:0052621">
    <property type="term" value="F:diguanylate cyclase activity"/>
    <property type="evidence" value="ECO:0007669"/>
    <property type="project" value="UniProtKB-EC"/>
</dbReference>
<dbReference type="EC" id="2.7.7.65" evidence="1"/>
<dbReference type="InterPro" id="IPR043128">
    <property type="entry name" value="Rev_trsase/Diguanyl_cyclase"/>
</dbReference>
<dbReference type="PANTHER" id="PTHR45138">
    <property type="entry name" value="REGULATORY COMPONENTS OF SENSORY TRANSDUCTION SYSTEM"/>
    <property type="match status" value="1"/>
</dbReference>
<evidence type="ECO:0000256" key="1">
    <source>
        <dbReference type="ARBA" id="ARBA00012528"/>
    </source>
</evidence>
<dbReference type="PROSITE" id="PS50887">
    <property type="entry name" value="GGDEF"/>
    <property type="match status" value="1"/>
</dbReference>
<proteinExistence type="predicted"/>
<evidence type="ECO:0000256" key="2">
    <source>
        <dbReference type="ARBA" id="ARBA00034247"/>
    </source>
</evidence>
<dbReference type="InterPro" id="IPR050469">
    <property type="entry name" value="Diguanylate_Cyclase"/>
</dbReference>
<keyword evidence="6" id="KW-1185">Reference proteome</keyword>
<feature type="domain" description="GGDEF" evidence="4">
    <location>
        <begin position="155"/>
        <end position="288"/>
    </location>
</feature>
<keyword evidence="5" id="KW-0808">Transferase</keyword>
<sequence>MTRYFWQWLILIISAGFSCIMLHGKSINNEINYYELSLELIRSIIWLFMMFYISYTRHNRQIYLWLLIGCGSLFIGNNMNILDELSTFEASYYQEVEDLLFTFGILCAWFGLYQLIQQQITKNQILNIAANTDPLTGLLNRRSFNQNVENSTDNNPSAYLILDIDHFKQINDTYGHAAGDYVLTKLAKHISKSLRKQDRVARWGGEEFLIELKHCDSHTAQLKAEQLRTLIERSDFHYSGQYLSITVSIGIATVANQHLNRDEIINLADKALYQAKNGGRNRVVLASDLNQNE</sequence>
<feature type="transmembrane region" description="Helical" evidence="3">
    <location>
        <begin position="5"/>
        <end position="24"/>
    </location>
</feature>
<dbReference type="RefSeq" id="WP_311905317.1">
    <property type="nucleotide sequence ID" value="NZ_JAUOEV010000003.1"/>
</dbReference>
<evidence type="ECO:0000313" key="5">
    <source>
        <dbReference type="EMBL" id="MEM6247534.1"/>
    </source>
</evidence>
<dbReference type="EMBL" id="JBCHKU010000002">
    <property type="protein sequence ID" value="MEM6247534.1"/>
    <property type="molecule type" value="Genomic_DNA"/>
</dbReference>
<feature type="transmembrane region" description="Helical" evidence="3">
    <location>
        <begin position="99"/>
        <end position="116"/>
    </location>
</feature>
<comment type="catalytic activity">
    <reaction evidence="2">
        <text>2 GTP = 3',3'-c-di-GMP + 2 diphosphate</text>
        <dbReference type="Rhea" id="RHEA:24898"/>
        <dbReference type="ChEBI" id="CHEBI:33019"/>
        <dbReference type="ChEBI" id="CHEBI:37565"/>
        <dbReference type="ChEBI" id="CHEBI:58805"/>
        <dbReference type="EC" id="2.7.7.65"/>
    </reaction>
</comment>
<accession>A0ABU9UMP1</accession>
<dbReference type="SMART" id="SM00267">
    <property type="entry name" value="GGDEF"/>
    <property type="match status" value="1"/>
</dbReference>
<dbReference type="InterPro" id="IPR000160">
    <property type="entry name" value="GGDEF_dom"/>
</dbReference>
<keyword evidence="3" id="KW-0472">Membrane</keyword>
<feature type="transmembrane region" description="Helical" evidence="3">
    <location>
        <begin position="62"/>
        <end position="79"/>
    </location>
</feature>
<dbReference type="Pfam" id="PF00990">
    <property type="entry name" value="GGDEF"/>
    <property type="match status" value="1"/>
</dbReference>
<evidence type="ECO:0000313" key="6">
    <source>
        <dbReference type="Proteomes" id="UP001489333"/>
    </source>
</evidence>
<evidence type="ECO:0000256" key="3">
    <source>
        <dbReference type="SAM" id="Phobius"/>
    </source>
</evidence>
<dbReference type="InterPro" id="IPR029787">
    <property type="entry name" value="Nucleotide_cyclase"/>
</dbReference>
<comment type="caution">
    <text evidence="5">The sequence shown here is derived from an EMBL/GenBank/DDBJ whole genome shotgun (WGS) entry which is preliminary data.</text>
</comment>
<dbReference type="Gene3D" id="3.30.70.270">
    <property type="match status" value="1"/>
</dbReference>
<keyword evidence="5" id="KW-0548">Nucleotidyltransferase</keyword>
<dbReference type="NCBIfam" id="TIGR00254">
    <property type="entry name" value="GGDEF"/>
    <property type="match status" value="1"/>
</dbReference>
<dbReference type="CDD" id="cd01949">
    <property type="entry name" value="GGDEF"/>
    <property type="match status" value="1"/>
</dbReference>
<gene>
    <name evidence="5" type="ORF">AAGS29_02765</name>
</gene>
<keyword evidence="3" id="KW-1133">Transmembrane helix</keyword>
<reference evidence="5 6" key="1">
    <citation type="submission" date="2024-04" db="EMBL/GenBank/DDBJ databases">
        <title>Novel Shewanella species isolated from Baltic Sea sediments.</title>
        <authorList>
            <person name="Martin-Rodriguez A.J."/>
            <person name="Fernandez-Juarez V."/>
            <person name="Valeriano V.D."/>
            <person name="Mihindukulasooriya I."/>
            <person name="Ceresnova L."/>
            <person name="Joffre E."/>
            <person name="Jensie-Markopoulos S."/>
            <person name="Moore E.R.B."/>
            <person name="Sjoling A."/>
        </authorList>
    </citation>
    <scope>NUCLEOTIDE SEQUENCE [LARGE SCALE GENOMIC DNA]</scope>
    <source>
        <strain evidence="5 6">VAX-SP0-0CM-1</strain>
    </source>
</reference>
<organism evidence="5 6">
    <name type="scientific">Shewanella vaxholmensis</name>
    <dbReference type="NCBI Taxonomy" id="3063535"/>
    <lineage>
        <taxon>Bacteria</taxon>
        <taxon>Pseudomonadati</taxon>
        <taxon>Pseudomonadota</taxon>
        <taxon>Gammaproteobacteria</taxon>
        <taxon>Alteromonadales</taxon>
        <taxon>Shewanellaceae</taxon>
        <taxon>Shewanella</taxon>
    </lineage>
</organism>
<feature type="transmembrane region" description="Helical" evidence="3">
    <location>
        <begin position="36"/>
        <end position="55"/>
    </location>
</feature>